<name>A0ABX5QX09_9GAMM</name>
<accession>A0ABX5QX09</accession>
<dbReference type="Proteomes" id="UP000288804">
    <property type="component" value="Chromosome"/>
</dbReference>
<sequence>MNSEVKSLTILCTLLLTNTGYSREVKPVWQSNKESWSTYQSRHCKWEQGITCRHVPQDQGKTPPQSAEDVALEVGIGVLTMGPTPQPRGFKVGIGSKPIMRGVKPRIVVSQPPPRININTERVPLLSPSPKPKPQISGRLQRINGKIGVLMGDSNPPTLGEPSTKRVKLELLQSQNSSHSTEVYDIEGEIALEKNKIDRLKLIKQDEVANIKEEIESIYSKQTLDNSELDIDDEIRRYNSTSVHERISFREYFAVRNYQEGRFVAINNALRSGNISDELDVELSEVYTALDNHSDINISLKEDGYIPAEEDTIISEVYRGEVRERNEFLSAVEPEETIQIDSFFSTTEDEDTIIQFNSDDLDDGQVNVKYTIKYYIGRSNSTDISELLDEPDEERIFLPKSRFLVTDVEESADGSTFAVSLLAITDEPPTSPFQLN</sequence>
<feature type="region of interest" description="Disordered" evidence="1">
    <location>
        <begin position="110"/>
        <end position="135"/>
    </location>
</feature>
<protein>
    <recommendedName>
        <fullName evidence="4">NAD(+)--protein-arginine ADP-ribosyltransferase</fullName>
    </recommendedName>
</protein>
<dbReference type="EMBL" id="CP032487">
    <property type="protein sequence ID" value="QAX77848.1"/>
    <property type="molecule type" value="Genomic_DNA"/>
</dbReference>
<organism evidence="2 3">
    <name type="scientific">Yersinia hibernica</name>
    <dbReference type="NCBI Taxonomy" id="2339259"/>
    <lineage>
        <taxon>Bacteria</taxon>
        <taxon>Pseudomonadati</taxon>
        <taxon>Pseudomonadota</taxon>
        <taxon>Gammaproteobacteria</taxon>
        <taxon>Enterobacterales</taxon>
        <taxon>Yersiniaceae</taxon>
        <taxon>Yersinia</taxon>
    </lineage>
</organism>
<dbReference type="Gene3D" id="3.90.176.10">
    <property type="entry name" value="Toxin ADP-ribosyltransferase, Chain A, domain 1"/>
    <property type="match status" value="1"/>
</dbReference>
<reference evidence="3" key="1">
    <citation type="submission" date="2018-09" db="EMBL/GenBank/DDBJ databases">
        <title>Yersinia hibernicus sp. nov.</title>
        <authorList>
            <person name="Nguyen S.V."/>
            <person name="Mundanda D.M."/>
            <person name="Anes J."/>
            <person name="Fanning S."/>
        </authorList>
    </citation>
    <scope>NUCLEOTIDE SEQUENCE [LARGE SCALE GENOMIC DNA]</scope>
    <source>
        <strain evidence="3">CFS1934</strain>
    </source>
</reference>
<evidence type="ECO:0000313" key="3">
    <source>
        <dbReference type="Proteomes" id="UP000288804"/>
    </source>
</evidence>
<evidence type="ECO:0000313" key="2">
    <source>
        <dbReference type="EMBL" id="QAX77848.1"/>
    </source>
</evidence>
<dbReference type="PROSITE" id="PS51996">
    <property type="entry name" value="TR_MART"/>
    <property type="match status" value="1"/>
</dbReference>
<proteinExistence type="predicted"/>
<evidence type="ECO:0000256" key="1">
    <source>
        <dbReference type="SAM" id="MobiDB-lite"/>
    </source>
</evidence>
<dbReference type="RefSeq" id="WP_129195718.1">
    <property type="nucleotide sequence ID" value="NZ_CP032487.1"/>
</dbReference>
<evidence type="ECO:0008006" key="4">
    <source>
        <dbReference type="Google" id="ProtNLM"/>
    </source>
</evidence>
<gene>
    <name evidence="2" type="ORF">D5F51_04375</name>
</gene>
<dbReference type="SUPFAM" id="SSF56399">
    <property type="entry name" value="ADP-ribosylation"/>
    <property type="match status" value="1"/>
</dbReference>
<keyword evidence="3" id="KW-1185">Reference proteome</keyword>